<proteinExistence type="predicted"/>
<feature type="domain" description="YhaN AAA" evidence="3">
    <location>
        <begin position="1"/>
        <end position="206"/>
    </location>
</feature>
<dbReference type="OrthoDB" id="9764467at2"/>
<reference evidence="5" key="1">
    <citation type="journal article" date="2014" name="Int. J. Syst. Evol. Microbiol.">
        <title>Complete genome of a new Firmicutes species belonging to the dominant human colonic microbiota ('Ruminococcus bicirculans') reveals two chromosomes and a selective capacity to utilize plant glucans.</title>
        <authorList>
            <consortium name="NISC Comparative Sequencing Program"/>
            <person name="Wegmann U."/>
            <person name="Louis P."/>
            <person name="Goesmann A."/>
            <person name="Henrissat B."/>
            <person name="Duncan S.H."/>
            <person name="Flint H.J."/>
        </authorList>
    </citation>
    <scope>NUCLEOTIDE SEQUENCE</scope>
    <source>
        <strain evidence="5">NBRC 107715</strain>
    </source>
</reference>
<feature type="coiled-coil region" evidence="1">
    <location>
        <begin position="584"/>
        <end position="613"/>
    </location>
</feature>
<reference evidence="7" key="2">
    <citation type="journal article" date="2019" name="Int. J. Syst. Evol. Microbiol.">
        <title>The Global Catalogue of Microorganisms (GCM) 10K type strain sequencing project: providing services to taxonomists for standard genome sequencing and annotation.</title>
        <authorList>
            <consortium name="The Broad Institute Genomics Platform"/>
            <consortium name="The Broad Institute Genome Sequencing Center for Infectious Disease"/>
            <person name="Wu L."/>
            <person name="Ma J."/>
        </authorList>
    </citation>
    <scope>NUCLEOTIDE SEQUENCE [LARGE SCALE GENOMIC DNA]</scope>
    <source>
        <strain evidence="7">NBRC 107715</strain>
    </source>
</reference>
<name>A0A512J6W7_9HYPH</name>
<feature type="coiled-coil region" evidence="1">
    <location>
        <begin position="717"/>
        <end position="751"/>
    </location>
</feature>
<feature type="region of interest" description="Disordered" evidence="2">
    <location>
        <begin position="402"/>
        <end position="423"/>
    </location>
</feature>
<dbReference type="SUPFAM" id="SSF52540">
    <property type="entry name" value="P-loop containing nucleoside triphosphate hydrolases"/>
    <property type="match status" value="1"/>
</dbReference>
<dbReference type="AlphaFoldDB" id="A0A512J6W7"/>
<accession>A0A512J6W7</accession>
<reference evidence="4 6" key="3">
    <citation type="submission" date="2019-07" db="EMBL/GenBank/DDBJ databases">
        <title>Whole genome shotgun sequence of Methylobacterium oxalidis NBRC 107715.</title>
        <authorList>
            <person name="Hosoyama A."/>
            <person name="Uohara A."/>
            <person name="Ohji S."/>
            <person name="Ichikawa N."/>
        </authorList>
    </citation>
    <scope>NUCLEOTIDE SEQUENCE [LARGE SCALE GENOMIC DNA]</scope>
    <source>
        <strain evidence="4 6">NBRC 107715</strain>
    </source>
</reference>
<dbReference type="EMBL" id="BSPK01000118">
    <property type="protein sequence ID" value="GLS67920.1"/>
    <property type="molecule type" value="Genomic_DNA"/>
</dbReference>
<evidence type="ECO:0000256" key="1">
    <source>
        <dbReference type="SAM" id="Coils"/>
    </source>
</evidence>
<feature type="coiled-coil region" evidence="1">
    <location>
        <begin position="206"/>
        <end position="243"/>
    </location>
</feature>
<dbReference type="EMBL" id="BJZU01000076">
    <property type="protein sequence ID" value="GEP05721.1"/>
    <property type="molecule type" value="Genomic_DNA"/>
</dbReference>
<keyword evidence="7" id="KW-1185">Reference proteome</keyword>
<comment type="caution">
    <text evidence="4">The sequence shown here is derived from an EMBL/GenBank/DDBJ whole genome shotgun (WGS) entry which is preliminary data.</text>
</comment>
<evidence type="ECO:0000259" key="3">
    <source>
        <dbReference type="Pfam" id="PF13514"/>
    </source>
</evidence>
<dbReference type="Proteomes" id="UP001156856">
    <property type="component" value="Unassembled WGS sequence"/>
</dbReference>
<dbReference type="Gene3D" id="3.40.50.300">
    <property type="entry name" value="P-loop containing nucleotide triphosphate hydrolases"/>
    <property type="match status" value="2"/>
</dbReference>
<evidence type="ECO:0000313" key="4">
    <source>
        <dbReference type="EMBL" id="GEP05721.1"/>
    </source>
</evidence>
<dbReference type="PANTHER" id="PTHR41259:SF1">
    <property type="entry name" value="DOUBLE-STRAND BREAK REPAIR RAD50 ATPASE, PUTATIVE-RELATED"/>
    <property type="match status" value="1"/>
</dbReference>
<gene>
    <name evidence="5" type="ORF">GCM10007888_63050</name>
    <name evidence="4" type="ORF">MOX02_37590</name>
</gene>
<evidence type="ECO:0000313" key="7">
    <source>
        <dbReference type="Proteomes" id="UP001156856"/>
    </source>
</evidence>
<evidence type="ECO:0000313" key="5">
    <source>
        <dbReference type="EMBL" id="GLS67920.1"/>
    </source>
</evidence>
<protein>
    <recommendedName>
        <fullName evidence="3">YhaN AAA domain-containing protein</fullName>
    </recommendedName>
</protein>
<dbReference type="InterPro" id="IPR027417">
    <property type="entry name" value="P-loop_NTPase"/>
</dbReference>
<organism evidence="4 6">
    <name type="scientific">Methylobacterium oxalidis</name>
    <dbReference type="NCBI Taxonomy" id="944322"/>
    <lineage>
        <taxon>Bacteria</taxon>
        <taxon>Pseudomonadati</taxon>
        <taxon>Pseudomonadota</taxon>
        <taxon>Alphaproteobacteria</taxon>
        <taxon>Hyphomicrobiales</taxon>
        <taxon>Methylobacteriaceae</taxon>
        <taxon>Methylobacterium</taxon>
    </lineage>
</organism>
<sequence length="1153" mass="124962">MRLLSLDLERYGPFTGRRVTFRPDARLHVVLGPNEAGKSSALAAVTDLLFGIEERTRFAFLHPMPEMRVGAEIAAADGRSLVFRRRKGRKNTLVDAADAALPDDALATYLGGLSREVFCRAFGLDAQSLRDGGGEMLNSDGEVGASLFAAASGLRGYTRLQADLDGEAERIFMPRKAEHRAFYQALGRHEEARKAIRHAELRASDWRELNDEIDGASAKLDEIRAERVRIASEQARLERLKRVTPLIAEIDRLAGAAEAEPGLVEVPEGWTDRLGERLDALRTRLAEEAEARTRLEEAEGDLAGIRVDDRLLARAEEILEGFRGIDRFDKGAADLPRLQGEADGHAQDLERLRVRIGLPDADALRARQPSDAARTRVEGLIRTGRELASALARLGGEIAQRRAEHARLTQAPGAEEPPADPAPLRADLKTLAPLRNDVARRDALSATIEGEAKQIALRVARLSPPIRDFPAFVGLHRPSQETIARFGRALEALERERIRAADRGEAAARTIRQTRERMRRREAGRPIPTLADLAALRTERDLRLVPLRARILGEAEAGPDDLARFEDAMLAVDRAADDLVADAARAAEHAADRQRLEAEAAEAEEGARDLAGIEARLAEGATAWREAWAPAGIVPAPPAEMTAWLTEVEARTEDFLALEGRRAEHAHLAARIEAARAPLLALSRRAGLHDLDGLDVGLILARVEDRVAALSAAWDATREAQARARAAAEQIARLEAERADVAARREAWRAAWAEALHGLGLSPEAEPDEAASALEAWRAVPALLREHDGLSRRITGIRRDMDAYRAGVEALTAALAPDLGTLPAGTAMKALHARLQAATRDEARRQDLAGRRADAARLVEGAAREAQGAREALAAQCAEQPEGGIDPAALHARLLARRGLRAELASRRAELARAAEGVPEERLRADLAAASPDAIEASLAQLVLADEELDQRGKVAFADRDRGERRRGELEGGIGAELASAQRRAAEAELRATARQWAVLKLASLLLGSAIGRHRAGQQDPLLARAGALFSGLTGSAFAGLAQEYDEADKPCIVGRRASGETVHVSGLSEGTRDQLYLALRLAHLEDYAARNEPAPFVGDDLFLTFDDARTAHGLEALAAIGGTIQPILFTHHRHVADIARARLGDRVDVLDL</sequence>
<dbReference type="PANTHER" id="PTHR41259">
    <property type="entry name" value="DOUBLE-STRAND BREAK REPAIR RAD50 ATPASE, PUTATIVE-RELATED"/>
    <property type="match status" value="1"/>
</dbReference>
<dbReference type="RefSeq" id="WP_147027268.1">
    <property type="nucleotide sequence ID" value="NZ_BJZU01000076.1"/>
</dbReference>
<dbReference type="Proteomes" id="UP000321960">
    <property type="component" value="Unassembled WGS sequence"/>
</dbReference>
<reference evidence="5" key="4">
    <citation type="submission" date="2023-01" db="EMBL/GenBank/DDBJ databases">
        <title>Draft genome sequence of Methylobacterium oxalidis strain NBRC 107715.</title>
        <authorList>
            <person name="Sun Q."/>
            <person name="Mori K."/>
        </authorList>
    </citation>
    <scope>NUCLEOTIDE SEQUENCE</scope>
    <source>
        <strain evidence="5">NBRC 107715</strain>
    </source>
</reference>
<evidence type="ECO:0000256" key="2">
    <source>
        <dbReference type="SAM" id="MobiDB-lite"/>
    </source>
</evidence>
<evidence type="ECO:0000313" key="6">
    <source>
        <dbReference type="Proteomes" id="UP000321960"/>
    </source>
</evidence>
<dbReference type="InterPro" id="IPR038734">
    <property type="entry name" value="YhaN_AAA"/>
</dbReference>
<keyword evidence="1" id="KW-0175">Coiled coil</keyword>
<dbReference type="Pfam" id="PF13514">
    <property type="entry name" value="AAA_27"/>
    <property type="match status" value="1"/>
</dbReference>